<dbReference type="GO" id="GO:0009003">
    <property type="term" value="F:signal peptidase activity"/>
    <property type="evidence" value="ECO:0007669"/>
    <property type="project" value="UniProtKB-EC"/>
</dbReference>
<evidence type="ECO:0000313" key="9">
    <source>
        <dbReference type="EMBL" id="QAA35182.1"/>
    </source>
</evidence>
<gene>
    <name evidence="9" type="primary">lepB</name>
    <name evidence="9" type="ORF">C1I91_00880</name>
</gene>
<feature type="active site" evidence="6">
    <location>
        <position position="39"/>
    </location>
</feature>
<keyword evidence="7" id="KW-1133">Transmembrane helix</keyword>
<dbReference type="InterPro" id="IPR019757">
    <property type="entry name" value="Pept_S26A_signal_pept_1_Lys-AS"/>
</dbReference>
<dbReference type="InterPro" id="IPR036286">
    <property type="entry name" value="LexA/Signal_pep-like_sf"/>
</dbReference>
<keyword evidence="7" id="KW-0472">Membrane</keyword>
<dbReference type="EC" id="3.4.21.89" evidence="4 7"/>
<dbReference type="OrthoDB" id="9802919at2"/>
<name>A0A3R5QYH4_9CLOT</name>
<feature type="domain" description="Peptidase S26" evidence="8">
    <location>
        <begin position="9"/>
        <end position="162"/>
    </location>
</feature>
<evidence type="ECO:0000256" key="2">
    <source>
        <dbReference type="ARBA" id="ARBA00004401"/>
    </source>
</evidence>
<dbReference type="EMBL" id="CP025746">
    <property type="protein sequence ID" value="QAA35182.1"/>
    <property type="molecule type" value="Genomic_DNA"/>
</dbReference>
<dbReference type="SUPFAM" id="SSF51306">
    <property type="entry name" value="LexA/Signal peptidase"/>
    <property type="match status" value="1"/>
</dbReference>
<keyword evidence="7" id="KW-0812">Transmembrane</keyword>
<comment type="similarity">
    <text evidence="3 7">Belongs to the peptidase S26 family.</text>
</comment>
<feature type="transmembrane region" description="Helical" evidence="7">
    <location>
        <begin position="12"/>
        <end position="31"/>
    </location>
</feature>
<evidence type="ECO:0000256" key="3">
    <source>
        <dbReference type="ARBA" id="ARBA00009370"/>
    </source>
</evidence>
<evidence type="ECO:0000256" key="7">
    <source>
        <dbReference type="RuleBase" id="RU362042"/>
    </source>
</evidence>
<dbReference type="GO" id="GO:0006465">
    <property type="term" value="P:signal peptide processing"/>
    <property type="evidence" value="ECO:0007669"/>
    <property type="project" value="InterPro"/>
</dbReference>
<accession>A0A3R5QYH4</accession>
<dbReference type="CDD" id="cd06530">
    <property type="entry name" value="S26_SPase_I"/>
    <property type="match status" value="1"/>
</dbReference>
<keyword evidence="10" id="KW-1185">Reference proteome</keyword>
<dbReference type="Gene3D" id="2.10.109.10">
    <property type="entry name" value="Umud Fragment, subunit A"/>
    <property type="match status" value="1"/>
</dbReference>
<evidence type="ECO:0000259" key="8">
    <source>
        <dbReference type="Pfam" id="PF10502"/>
    </source>
</evidence>
<dbReference type="AlphaFoldDB" id="A0A3R5QYH4"/>
<dbReference type="Pfam" id="PF10502">
    <property type="entry name" value="Peptidase_S26"/>
    <property type="match status" value="1"/>
</dbReference>
<dbReference type="GO" id="GO:0005886">
    <property type="term" value="C:plasma membrane"/>
    <property type="evidence" value="ECO:0007669"/>
    <property type="project" value="UniProtKB-SubCell"/>
</dbReference>
<evidence type="ECO:0000256" key="6">
    <source>
        <dbReference type="PIRSR" id="PIRSR600223-1"/>
    </source>
</evidence>
<dbReference type="PRINTS" id="PR00727">
    <property type="entry name" value="LEADERPTASE"/>
</dbReference>
<dbReference type="PROSITE" id="PS00760">
    <property type="entry name" value="SPASE_I_2"/>
    <property type="match status" value="1"/>
</dbReference>
<dbReference type="PANTHER" id="PTHR43390">
    <property type="entry name" value="SIGNAL PEPTIDASE I"/>
    <property type="match status" value="1"/>
</dbReference>
<dbReference type="InterPro" id="IPR000223">
    <property type="entry name" value="Pept_S26A_signal_pept_1"/>
</dbReference>
<feature type="active site" evidence="6">
    <location>
        <position position="80"/>
    </location>
</feature>
<evidence type="ECO:0000256" key="1">
    <source>
        <dbReference type="ARBA" id="ARBA00000677"/>
    </source>
</evidence>
<dbReference type="GO" id="GO:0004252">
    <property type="term" value="F:serine-type endopeptidase activity"/>
    <property type="evidence" value="ECO:0007669"/>
    <property type="project" value="InterPro"/>
</dbReference>
<keyword evidence="7" id="KW-0645">Protease</keyword>
<dbReference type="NCBIfam" id="TIGR02227">
    <property type="entry name" value="sigpep_I_bact"/>
    <property type="match status" value="1"/>
</dbReference>
<dbReference type="PANTHER" id="PTHR43390:SF1">
    <property type="entry name" value="CHLOROPLAST PROCESSING PEPTIDASE"/>
    <property type="match status" value="1"/>
</dbReference>
<protein>
    <recommendedName>
        <fullName evidence="4 7">Signal peptidase I</fullName>
        <ecNumber evidence="4 7">3.4.21.89</ecNumber>
    </recommendedName>
</protein>
<dbReference type="KEGG" id="cmah:C1I91_00880"/>
<reference evidence="9 10" key="1">
    <citation type="submission" date="2018-01" db="EMBL/GenBank/DDBJ databases">
        <title>Genome Sequencing and Assembly of Anaerobacter polyendosporus strain CT4.</title>
        <authorList>
            <person name="Tachaapaikoon C."/>
            <person name="Sutheeworapong S."/>
            <person name="Jenjaroenpun P."/>
            <person name="Wongsurawat T."/>
            <person name="Nookeaw I."/>
            <person name="Cheawchanlertfa P."/>
            <person name="Kosugi A."/>
            <person name="Cheevadhanarak S."/>
            <person name="Ratanakhanokchai K."/>
        </authorList>
    </citation>
    <scope>NUCLEOTIDE SEQUENCE [LARGE SCALE GENOMIC DNA]</scope>
    <source>
        <strain evidence="9 10">CT4</strain>
    </source>
</reference>
<organism evidence="9 10">
    <name type="scientific">Clostridium manihotivorum</name>
    <dbReference type="NCBI Taxonomy" id="2320868"/>
    <lineage>
        <taxon>Bacteria</taxon>
        <taxon>Bacillati</taxon>
        <taxon>Bacillota</taxon>
        <taxon>Clostridia</taxon>
        <taxon>Eubacteriales</taxon>
        <taxon>Clostridiaceae</taxon>
        <taxon>Clostridium</taxon>
    </lineage>
</organism>
<comment type="subcellular location">
    <subcellularLocation>
        <location evidence="2">Cell membrane</location>
        <topology evidence="2">Single-pass type II membrane protein</topology>
    </subcellularLocation>
    <subcellularLocation>
        <location evidence="7">Membrane</location>
        <topology evidence="7">Single-pass type II membrane protein</topology>
    </subcellularLocation>
</comment>
<sequence length="175" mass="19989">MKRIIDIIKDYVIPIAAAVLIAFLVNKFLLYKVYVPSASMYPTIKIGDQIVVTKVYDRSKLQRGDVIVFHSKELNEDLIKRLIGLPGDTVVIDNEGKMTINDKEYSEPYVKNKENLAGSFKVPKDSYLFMGDNRAESDDARRWKQPYINGEEIMGKARFIIYPFNRLGGFSTKGN</sequence>
<dbReference type="InterPro" id="IPR019533">
    <property type="entry name" value="Peptidase_S26"/>
</dbReference>
<keyword evidence="5 7" id="KW-0378">Hydrolase</keyword>
<evidence type="ECO:0000256" key="4">
    <source>
        <dbReference type="ARBA" id="ARBA00013208"/>
    </source>
</evidence>
<evidence type="ECO:0000313" key="10">
    <source>
        <dbReference type="Proteomes" id="UP000286268"/>
    </source>
</evidence>
<dbReference type="Proteomes" id="UP000286268">
    <property type="component" value="Chromosome"/>
</dbReference>
<proteinExistence type="inferred from homology"/>
<comment type="catalytic activity">
    <reaction evidence="1 7">
        <text>Cleavage of hydrophobic, N-terminal signal or leader sequences from secreted and periplasmic proteins.</text>
        <dbReference type="EC" id="3.4.21.89"/>
    </reaction>
</comment>
<evidence type="ECO:0000256" key="5">
    <source>
        <dbReference type="ARBA" id="ARBA00022801"/>
    </source>
</evidence>